<protein>
    <submittedName>
        <fullName evidence="1">Uncharacterized protein</fullName>
    </submittedName>
</protein>
<accession>A0A976G8L1</accession>
<dbReference type="Proteomes" id="UP000256862">
    <property type="component" value="Chromosome CO2235"/>
</dbReference>
<reference evidence="1 2" key="1">
    <citation type="submission" date="2018-01" db="EMBL/GenBank/DDBJ databases">
        <authorList>
            <person name="Clerissi C."/>
        </authorList>
    </citation>
    <scope>NUCLEOTIDE SEQUENCE [LARGE SCALE GENOMIC DNA]</scope>
    <source>
        <strain evidence="1">Cupriavidus oxalaticus LMG 2235</strain>
    </source>
</reference>
<dbReference type="EMBL" id="OGUS01000114">
    <property type="protein sequence ID" value="SPC12256.1"/>
    <property type="molecule type" value="Genomic_DNA"/>
</dbReference>
<proteinExistence type="predicted"/>
<organism evidence="1 2">
    <name type="scientific">Cupriavidus oxalaticus</name>
    <dbReference type="NCBI Taxonomy" id="96344"/>
    <lineage>
        <taxon>Bacteria</taxon>
        <taxon>Pseudomonadati</taxon>
        <taxon>Pseudomonadota</taxon>
        <taxon>Betaproteobacteria</taxon>
        <taxon>Burkholderiales</taxon>
        <taxon>Burkholderiaceae</taxon>
        <taxon>Cupriavidus</taxon>
    </lineage>
</organism>
<evidence type="ECO:0000313" key="1">
    <source>
        <dbReference type="EMBL" id="SPC12256.1"/>
    </source>
</evidence>
<name>A0A976G8L1_9BURK</name>
<gene>
    <name evidence="1" type="ORF">CO2235_140057</name>
</gene>
<dbReference type="AlphaFoldDB" id="A0A976G8L1"/>
<sequence length="74" mass="7693">MVPDSIALPVEAGFGVDAPVSGAVAAVLAGVESPPPPPHAATVTNRQASGTAASFMWMRFMDVPRFPMFKQLVP</sequence>
<comment type="caution">
    <text evidence="1">The sequence shown here is derived from an EMBL/GenBank/DDBJ whole genome shotgun (WGS) entry which is preliminary data.</text>
</comment>
<evidence type="ECO:0000313" key="2">
    <source>
        <dbReference type="Proteomes" id="UP000256862"/>
    </source>
</evidence>